<evidence type="ECO:0000313" key="2">
    <source>
        <dbReference type="Proteomes" id="UP001607303"/>
    </source>
</evidence>
<gene>
    <name evidence="1" type="ORF">V1477_006251</name>
</gene>
<keyword evidence="2" id="KW-1185">Reference proteome</keyword>
<dbReference type="EMBL" id="JAYRBN010000043">
    <property type="protein sequence ID" value="KAL2745396.1"/>
    <property type="molecule type" value="Genomic_DNA"/>
</dbReference>
<organism evidence="1 2">
    <name type="scientific">Vespula maculifrons</name>
    <name type="common">Eastern yellow jacket</name>
    <name type="synonym">Wasp</name>
    <dbReference type="NCBI Taxonomy" id="7453"/>
    <lineage>
        <taxon>Eukaryota</taxon>
        <taxon>Metazoa</taxon>
        <taxon>Ecdysozoa</taxon>
        <taxon>Arthropoda</taxon>
        <taxon>Hexapoda</taxon>
        <taxon>Insecta</taxon>
        <taxon>Pterygota</taxon>
        <taxon>Neoptera</taxon>
        <taxon>Endopterygota</taxon>
        <taxon>Hymenoptera</taxon>
        <taxon>Apocrita</taxon>
        <taxon>Aculeata</taxon>
        <taxon>Vespoidea</taxon>
        <taxon>Vespidae</taxon>
        <taxon>Vespinae</taxon>
        <taxon>Vespula</taxon>
    </lineage>
</organism>
<reference evidence="1 2" key="1">
    <citation type="journal article" date="2024" name="Ann. Entomol. Soc. Am.">
        <title>Genomic analyses of the southern and eastern yellowjacket wasps (Hymenoptera: Vespidae) reveal evolutionary signatures of social life.</title>
        <authorList>
            <person name="Catto M.A."/>
            <person name="Caine P.B."/>
            <person name="Orr S.E."/>
            <person name="Hunt B.G."/>
            <person name="Goodisman M.A.D."/>
        </authorList>
    </citation>
    <scope>NUCLEOTIDE SEQUENCE [LARGE SCALE GENOMIC DNA]</scope>
    <source>
        <strain evidence="1">232</strain>
        <tissue evidence="1">Head and thorax</tissue>
    </source>
</reference>
<evidence type="ECO:0000313" key="1">
    <source>
        <dbReference type="EMBL" id="KAL2745396.1"/>
    </source>
</evidence>
<comment type="caution">
    <text evidence="1">The sequence shown here is derived from an EMBL/GenBank/DDBJ whole genome shotgun (WGS) entry which is preliminary data.</text>
</comment>
<accession>A0ABD2CK61</accession>
<dbReference type="Proteomes" id="UP001607303">
    <property type="component" value="Unassembled WGS sequence"/>
</dbReference>
<dbReference type="AlphaFoldDB" id="A0ABD2CK61"/>
<name>A0ABD2CK61_VESMC</name>
<protein>
    <submittedName>
        <fullName evidence="1">Uncharacterized protein</fullName>
    </submittedName>
</protein>
<sequence length="81" mass="9251">MAVRKASLRYIREYLSVSQGGAVSEILIFKNFFLILHKLSFLGSYLSDPSGQDVVVEGTTRDFQRHEERLARCRSLGDNRT</sequence>
<proteinExistence type="predicted"/>